<keyword evidence="4 10" id="KW-1133">Transmembrane helix</keyword>
<evidence type="ECO:0000313" key="12">
    <source>
        <dbReference type="Proteomes" id="UP000515163"/>
    </source>
</evidence>
<dbReference type="PANTHER" id="PTHR24246:SF27">
    <property type="entry name" value="ADENOSINE RECEPTOR, ISOFORM A"/>
    <property type="match status" value="1"/>
</dbReference>
<dbReference type="GO" id="GO:0004930">
    <property type="term" value="F:G protein-coupled receptor activity"/>
    <property type="evidence" value="ECO:0007669"/>
    <property type="project" value="UniProtKB-KW"/>
</dbReference>
<dbReference type="PROSITE" id="PS50262">
    <property type="entry name" value="G_PROTEIN_RECEP_F1_2"/>
    <property type="match status" value="1"/>
</dbReference>
<dbReference type="PRINTS" id="PR00237">
    <property type="entry name" value="GPCRRHODOPSN"/>
</dbReference>
<dbReference type="PANTHER" id="PTHR24246">
    <property type="entry name" value="OLFACTORY RECEPTOR AND ADENOSINE RECEPTOR"/>
    <property type="match status" value="1"/>
</dbReference>
<evidence type="ECO:0000259" key="11">
    <source>
        <dbReference type="PROSITE" id="PS50262"/>
    </source>
</evidence>
<feature type="transmembrane region" description="Helical" evidence="10">
    <location>
        <begin position="283"/>
        <end position="301"/>
    </location>
</feature>
<dbReference type="SUPFAM" id="SSF81321">
    <property type="entry name" value="Family A G protein-coupled receptor-like"/>
    <property type="match status" value="1"/>
</dbReference>
<evidence type="ECO:0000256" key="5">
    <source>
        <dbReference type="ARBA" id="ARBA00023040"/>
    </source>
</evidence>
<dbReference type="FunCoup" id="A0A6P8INF7">
    <property type="interactions" value="693"/>
</dbReference>
<feature type="transmembrane region" description="Helical" evidence="10">
    <location>
        <begin position="29"/>
        <end position="57"/>
    </location>
</feature>
<dbReference type="Pfam" id="PF00001">
    <property type="entry name" value="7tm_1"/>
    <property type="match status" value="2"/>
</dbReference>
<evidence type="ECO:0000256" key="1">
    <source>
        <dbReference type="ARBA" id="ARBA00004651"/>
    </source>
</evidence>
<protein>
    <submittedName>
        <fullName evidence="13">Beta-1 adrenergic receptor-like</fullName>
    </submittedName>
</protein>
<feature type="transmembrane region" description="Helical" evidence="10">
    <location>
        <begin position="109"/>
        <end position="131"/>
    </location>
</feature>
<comment type="subcellular location">
    <subcellularLocation>
        <location evidence="1">Cell membrane</location>
        <topology evidence="1">Multi-pass membrane protein</topology>
    </subcellularLocation>
</comment>
<evidence type="ECO:0000256" key="6">
    <source>
        <dbReference type="ARBA" id="ARBA00023136"/>
    </source>
</evidence>
<dbReference type="CDD" id="cd00637">
    <property type="entry name" value="7tm_classA_rhodopsin-like"/>
    <property type="match status" value="1"/>
</dbReference>
<feature type="transmembrane region" description="Helical" evidence="10">
    <location>
        <begin position="247"/>
        <end position="271"/>
    </location>
</feature>
<keyword evidence="9" id="KW-0807">Transducer</keyword>
<evidence type="ECO:0000313" key="13">
    <source>
        <dbReference type="RefSeq" id="XP_031568050.1"/>
    </source>
</evidence>
<dbReference type="OrthoDB" id="5963105at2759"/>
<accession>A0A6P8INF7</accession>
<dbReference type="Proteomes" id="UP000515163">
    <property type="component" value="Unplaced"/>
</dbReference>
<dbReference type="Gene3D" id="1.20.1070.10">
    <property type="entry name" value="Rhodopsin 7-helix transmembrane proteins"/>
    <property type="match status" value="1"/>
</dbReference>
<dbReference type="AlphaFoldDB" id="A0A6P8INF7"/>
<proteinExistence type="predicted"/>
<dbReference type="InterPro" id="IPR000276">
    <property type="entry name" value="GPCR_Rhodpsn"/>
</dbReference>
<sequence length="344" mass="38630">MLITMNNSSSSDTNSCLFLHPLLVNTEPIPYVVLTCVLNAVVFLPTVAGNSLILVTMWRNPNLDSPNHIYLFSLATADFITGFVVQPSYVVHKMAWLYSKSSLSCTARIIMEIVAWISAAVSCSTVSIISLDRMLALQLHMRYQLYVTQRRAINSTLSIWIGLTILSCGRFFMKDIRPFVVIGTIGILSGMANVFFAYGQIFRYMKHHRKKIGLQCPSVTGINTSDSETTTAKKVKVKKLWRSAINLAYVVGLFVVAYLPFVSTLIAFLVHGPTMQIDVAYDITRTIVFCVSLVNPFFYCWKISDVKIEVMKTLKKIRKRAIDLDDKRTDGNSQNNGENHTASR</sequence>
<name>A0A6P8INF7_ACTTE</name>
<keyword evidence="8" id="KW-0325">Glycoprotein</keyword>
<dbReference type="RefSeq" id="XP_031568050.1">
    <property type="nucleotide sequence ID" value="XM_031712190.1"/>
</dbReference>
<keyword evidence="7" id="KW-0675">Receptor</keyword>
<feature type="transmembrane region" description="Helical" evidence="10">
    <location>
        <begin position="69"/>
        <end position="89"/>
    </location>
</feature>
<feature type="transmembrane region" description="Helical" evidence="10">
    <location>
        <begin position="152"/>
        <end position="173"/>
    </location>
</feature>
<organism evidence="12 13">
    <name type="scientific">Actinia tenebrosa</name>
    <name type="common">Australian red waratah sea anemone</name>
    <dbReference type="NCBI Taxonomy" id="6105"/>
    <lineage>
        <taxon>Eukaryota</taxon>
        <taxon>Metazoa</taxon>
        <taxon>Cnidaria</taxon>
        <taxon>Anthozoa</taxon>
        <taxon>Hexacorallia</taxon>
        <taxon>Actiniaria</taxon>
        <taxon>Actiniidae</taxon>
        <taxon>Actinia</taxon>
    </lineage>
</organism>
<keyword evidence="3 10" id="KW-0812">Transmembrane</keyword>
<keyword evidence="5" id="KW-0297">G-protein coupled receptor</keyword>
<evidence type="ECO:0000256" key="9">
    <source>
        <dbReference type="ARBA" id="ARBA00023224"/>
    </source>
</evidence>
<evidence type="ECO:0000256" key="7">
    <source>
        <dbReference type="ARBA" id="ARBA00023170"/>
    </source>
</evidence>
<keyword evidence="2" id="KW-1003">Cell membrane</keyword>
<feature type="domain" description="G-protein coupled receptors family 1 profile" evidence="11">
    <location>
        <begin position="49"/>
        <end position="299"/>
    </location>
</feature>
<evidence type="ECO:0000256" key="8">
    <source>
        <dbReference type="ARBA" id="ARBA00023180"/>
    </source>
</evidence>
<dbReference type="InterPro" id="IPR017452">
    <property type="entry name" value="GPCR_Rhodpsn_7TM"/>
</dbReference>
<evidence type="ECO:0000256" key="10">
    <source>
        <dbReference type="SAM" id="Phobius"/>
    </source>
</evidence>
<feature type="transmembrane region" description="Helical" evidence="10">
    <location>
        <begin position="179"/>
        <end position="201"/>
    </location>
</feature>
<keyword evidence="6 10" id="KW-0472">Membrane</keyword>
<evidence type="ECO:0000256" key="2">
    <source>
        <dbReference type="ARBA" id="ARBA00022475"/>
    </source>
</evidence>
<dbReference type="GO" id="GO:0005886">
    <property type="term" value="C:plasma membrane"/>
    <property type="evidence" value="ECO:0007669"/>
    <property type="project" value="UniProtKB-SubCell"/>
</dbReference>
<dbReference type="GeneID" id="116302808"/>
<dbReference type="KEGG" id="aten:116302808"/>
<gene>
    <name evidence="13" type="primary">LOC116302808</name>
</gene>
<evidence type="ECO:0000256" key="4">
    <source>
        <dbReference type="ARBA" id="ARBA00022989"/>
    </source>
</evidence>
<reference evidence="13" key="1">
    <citation type="submission" date="2025-08" db="UniProtKB">
        <authorList>
            <consortium name="RefSeq"/>
        </authorList>
    </citation>
    <scope>IDENTIFICATION</scope>
    <source>
        <tissue evidence="13">Tentacle</tissue>
    </source>
</reference>
<dbReference type="InParanoid" id="A0A6P8INF7"/>
<keyword evidence="12" id="KW-1185">Reference proteome</keyword>
<evidence type="ECO:0000256" key="3">
    <source>
        <dbReference type="ARBA" id="ARBA00022692"/>
    </source>
</evidence>